<dbReference type="AlphaFoldDB" id="U4Q1C9"/>
<protein>
    <submittedName>
        <fullName evidence="1">Uncharacterized protein</fullName>
    </submittedName>
</protein>
<evidence type="ECO:0000313" key="2">
    <source>
        <dbReference type="Proteomes" id="UP000016944"/>
    </source>
</evidence>
<gene>
    <name evidence="1" type="ORF">BN877_II0047</name>
</gene>
<dbReference type="PATRIC" id="fig|424182.3.peg.2916"/>
<accession>U4Q1C9</accession>
<sequence>MLLLQRDDLRLRFRRDHTLAVQLAVGARMRLIAGRQEVGRNIAFGGDEGDDLDLVLDIGKLGEELGLGIAFKHVPGNRVAGLVSIPQAEHVGIVKEDLGLQHFTRLGGDCGIVAERDVEQHLDRRAALHVRQQFQREGRGDLGDDDVAEDDLLQKRSLHTGGARGSRQSVIDEKLQGIGAVFAACILDQFDDFRGQRTVIDRLGRKSLWFSAFDFSQVIQVKVHRNPNVMMSMEPNTAPPNGSAGRPRVSVGFDYANRGPLTRCRTPVSAGMRDISPIPHLCRQAAPALPALSSLRRLA</sequence>
<evidence type="ECO:0000313" key="1">
    <source>
        <dbReference type="EMBL" id="CDI09848.1"/>
    </source>
</evidence>
<dbReference type="HOGENOM" id="CLU_930262_0_0_5"/>
<dbReference type="KEGG" id="rir:BN877_II0047"/>
<dbReference type="Proteomes" id="UP000016944">
    <property type="component" value="Chromosome II"/>
</dbReference>
<proteinExistence type="predicted"/>
<dbReference type="EMBL" id="HG518323">
    <property type="protein sequence ID" value="CDI09848.1"/>
    <property type="molecule type" value="Genomic_DNA"/>
</dbReference>
<organism evidence="1 2">
    <name type="scientific">Agrobacterium pusense</name>
    <dbReference type="NCBI Taxonomy" id="648995"/>
    <lineage>
        <taxon>Bacteria</taxon>
        <taxon>Pseudomonadati</taxon>
        <taxon>Pseudomonadota</taxon>
        <taxon>Alphaproteobacteria</taxon>
        <taxon>Hyphomicrobiales</taxon>
        <taxon>Rhizobiaceae</taxon>
        <taxon>Rhizobium/Agrobacterium group</taxon>
        <taxon>Agrobacterium</taxon>
    </lineage>
</organism>
<reference evidence="1 2" key="1">
    <citation type="journal article" date="2013" name="Genome Announc.">
        <title>Complete Genome Sequence of the Sesbania Symbiont and Rice Growth-Promoting Endophyte Rhizobium sp. Strain IRBG74.</title>
        <authorList>
            <person name="Crook M.B."/>
            <person name="Mitra S."/>
            <person name="Ane J.M."/>
            <person name="Sadowsky M.J."/>
            <person name="Gyaneshwar P."/>
        </authorList>
    </citation>
    <scope>NUCLEOTIDE SEQUENCE [LARGE SCALE GENOMIC DNA]</scope>
    <source>
        <strain evidence="1 2">IRBG74</strain>
    </source>
</reference>
<name>U4Q1C9_9HYPH</name>